<dbReference type="Gene3D" id="3.40.50.2000">
    <property type="entry name" value="Glycogen Phosphorylase B"/>
    <property type="match status" value="1"/>
</dbReference>
<dbReference type="OrthoDB" id="9813214at2"/>
<gene>
    <name evidence="4" type="ORF">SAMN02745226_00103</name>
</gene>
<evidence type="ECO:0000259" key="3">
    <source>
        <dbReference type="Pfam" id="PF26337"/>
    </source>
</evidence>
<dbReference type="GO" id="GO:0009103">
    <property type="term" value="P:lipopolysaccharide biosynthetic process"/>
    <property type="evidence" value="ECO:0007669"/>
    <property type="project" value="TreeGrafter"/>
</dbReference>
<evidence type="ECO:0000313" key="4">
    <source>
        <dbReference type="EMBL" id="SHN49182.1"/>
    </source>
</evidence>
<dbReference type="AlphaFoldDB" id="A0A1M7RT20"/>
<dbReference type="Proteomes" id="UP000184207">
    <property type="component" value="Unassembled WGS sequence"/>
</dbReference>
<dbReference type="InterPro" id="IPR028098">
    <property type="entry name" value="Glyco_trans_4-like_N"/>
</dbReference>
<dbReference type="Pfam" id="PF13439">
    <property type="entry name" value="Glyco_transf_4"/>
    <property type="match status" value="1"/>
</dbReference>
<keyword evidence="5" id="KW-1185">Reference proteome</keyword>
<dbReference type="PANTHER" id="PTHR46401:SF2">
    <property type="entry name" value="GLYCOSYLTRANSFERASE WBBK-RELATED"/>
    <property type="match status" value="1"/>
</dbReference>
<sequence>MKVLVIGYTHPKYDKRVFRTVQTFAKENEVIYQYLSTKEEDSYTEKNITYMPLLYGKIREKKNFSELLKEVSKRQRFDKAVLELIAKSDYDIAYFHHFLPTKPVKAFKIAKKRGKRIIFDIHEYHPENFLKTLSGFSKRIIEKIAWNFFKKQIELSDKLIFVSEETMSDIFEKVEFRKPVLVLPNYASLSVEPTEKRKEIVFVGKIQRGISKEKEILRKLNDLEIKFKVIGINSDIFKDIPHEYTSFLPYEQMMMELSKSMFSLISFSTTGNETYKNDIFSLPNKFYDSIAAGTPVIVKNTFVSMVKLVEKYGIGVVIDPSDVEGSVKKILDAFENYEYYRQNVEKCKHLFVWDEEKEGEFLEFVFKD</sequence>
<dbReference type="GO" id="GO:0016757">
    <property type="term" value="F:glycosyltransferase activity"/>
    <property type="evidence" value="ECO:0007669"/>
    <property type="project" value="TreeGrafter"/>
</dbReference>
<evidence type="ECO:0000313" key="5">
    <source>
        <dbReference type="Proteomes" id="UP000184207"/>
    </source>
</evidence>
<name>A0A1M7RT20_FERGO</name>
<accession>A0A1M7RT20</accession>
<reference evidence="5" key="1">
    <citation type="submission" date="2016-12" db="EMBL/GenBank/DDBJ databases">
        <authorList>
            <person name="Varghese N."/>
            <person name="Submissions S."/>
        </authorList>
    </citation>
    <scope>NUCLEOTIDE SEQUENCE [LARGE SCALE GENOMIC DNA]</scope>
    <source>
        <strain evidence="5">DSM 13020</strain>
    </source>
</reference>
<evidence type="ECO:0000256" key="1">
    <source>
        <dbReference type="ARBA" id="ARBA00022679"/>
    </source>
</evidence>
<dbReference type="EMBL" id="FRDJ01000001">
    <property type="protein sequence ID" value="SHN49182.1"/>
    <property type="molecule type" value="Genomic_DNA"/>
</dbReference>
<dbReference type="Pfam" id="PF26337">
    <property type="entry name" value="Gtf3_C"/>
    <property type="match status" value="1"/>
</dbReference>
<feature type="domain" description="Glycosyltransferase subfamily 4-like N-terminal" evidence="2">
    <location>
        <begin position="67"/>
        <end position="185"/>
    </location>
</feature>
<proteinExistence type="predicted"/>
<dbReference type="InterPro" id="IPR058592">
    <property type="entry name" value="Gtf3_C"/>
</dbReference>
<protein>
    <submittedName>
        <fullName evidence="4">Glycosyltransferase involved in cell wall bisynthesis</fullName>
    </submittedName>
</protein>
<keyword evidence="1 4" id="KW-0808">Transferase</keyword>
<dbReference type="RefSeq" id="WP_072757237.1">
    <property type="nucleotide sequence ID" value="NZ_FRDJ01000001.1"/>
</dbReference>
<dbReference type="PANTHER" id="PTHR46401">
    <property type="entry name" value="GLYCOSYLTRANSFERASE WBBK-RELATED"/>
    <property type="match status" value="1"/>
</dbReference>
<evidence type="ECO:0000259" key="2">
    <source>
        <dbReference type="Pfam" id="PF13439"/>
    </source>
</evidence>
<dbReference type="SUPFAM" id="SSF53756">
    <property type="entry name" value="UDP-Glycosyltransferase/glycogen phosphorylase"/>
    <property type="match status" value="1"/>
</dbReference>
<dbReference type="STRING" id="1121883.SAMN02745226_00103"/>
<organism evidence="4 5">
    <name type="scientific">Fervidobacterium gondwanense DSM 13020</name>
    <dbReference type="NCBI Taxonomy" id="1121883"/>
    <lineage>
        <taxon>Bacteria</taxon>
        <taxon>Thermotogati</taxon>
        <taxon>Thermotogota</taxon>
        <taxon>Thermotogae</taxon>
        <taxon>Thermotogales</taxon>
        <taxon>Fervidobacteriaceae</taxon>
        <taxon>Fervidobacterium</taxon>
    </lineage>
</organism>
<feature type="domain" description="Glucosyltransferase 3-like C-terminal" evidence="3">
    <location>
        <begin position="201"/>
        <end position="349"/>
    </location>
</feature>